<evidence type="ECO:0000313" key="4">
    <source>
        <dbReference type="Proteomes" id="UP000831156"/>
    </source>
</evidence>
<feature type="coiled-coil region" evidence="1">
    <location>
        <begin position="710"/>
        <end position="751"/>
    </location>
</feature>
<feature type="coiled-coil region" evidence="1">
    <location>
        <begin position="395"/>
        <end position="482"/>
    </location>
</feature>
<protein>
    <submittedName>
        <fullName evidence="3">Uncharacterized protein</fullName>
    </submittedName>
</protein>
<name>A0ABY1UHV8_9APIC</name>
<dbReference type="EMBL" id="LT969427">
    <property type="protein sequence ID" value="SOV11220.1"/>
    <property type="molecule type" value="Genomic_DNA"/>
</dbReference>
<feature type="compositionally biased region" description="Basic and acidic residues" evidence="2">
    <location>
        <begin position="768"/>
        <end position="777"/>
    </location>
</feature>
<reference evidence="3" key="1">
    <citation type="submission" date="2016-09" db="EMBL/GenBank/DDBJ databases">
        <authorList>
            <consortium name="Pathogen Informatics"/>
            <person name="Sun Q."/>
            <person name="Inoue M."/>
        </authorList>
    </citation>
    <scope>NUCLEOTIDE SEQUENCE</scope>
</reference>
<sequence length="1077" mass="128721">MSMFKGMSIKSSERKSKIINKTNVTDNDNNKRYELNELDVININNNEKKKENYLNHMNNNIKNNNNITLSCVNNSNIYICNNNVNKESSIENENSIFYKNNSVHNDHKYVTDTNISNYDEFNELIKPISSINNDNNNNSNNSILHDTNILYNQHNNNLLTSHELLSSMQPEQVRSKIEKSPLINEYNIKNYLNIDYYCNTPVDDELDKLHYFLKNFQKILFHNGDSLKLKNDMLEELYENKLSKKILIILSFFIYHSYIYIRLSNFKTEYNCDEMIYKLICYVNSIRKDRKRYKDEEKICIIDEKLDIADIIQNKIFKYNLLLEQLEEHINHLFEKKKIIHQNNNMLTHYVICLLKIIMRNIYENRKYEKKYKMDFFQDKKKHIQNDQDEVFNREKNIVQEEEKFIKQKEELQEQMRNINDNIKDTNMKYETQIQQIDEEIISIDKHIKELEQQIEQKKNEKKQAQNEKNKLQIEQTKQLNQLIDKQSDINTSFQLLQNSFDILNKEKQEIIYIKENIDKQLNNLKTIYQNCNENKISTQVFLNKLKNNLIFVCNNKEDLMHYPRIDDVQQVYHNNENNQDISNNNNKDIINITENDKLHINNNNNNNNNNNINNSYNVQNAKYLKKIFFLKKELFDMEKNINDIKDKKKKLVIDINQLNCEVDNINIKKENLKNKKKILLKSKMLNEVKNTINEFDELLLTENNNLKMLENFKQDMNELKTKHILLKDKKEKLKKKLYALENKLLKSEINSVKLSQNLKYNQTGQEQKNEQDEKNGKHQINQENINDETVQNNVHDTNKEKEEELIDDIFLFSDESDNYNDDILNLNMNEIIKEIKDEEKSYNEEGNNQTDNSDEETKQMDNYAEETSQIDNSEEESSENDKNKEQTSQNDKIKDQTSQNDKKKDETSENGKNKDETSQNDKNKDETSQNDNNKDLKGYMENNEKNMNQSDNNGLTSSSYEIKKNDDIINKEEDDDIMNDEIPNSNYINELHIILKELKIEENKMLENIIERYKIIYGMNKEVDYNMLEEDVSNFHNSITHEEHMLKNKKLVLLRKKRNILKMYYSYSSDNSEDDE</sequence>
<organism evidence="3 4">
    <name type="scientific">Plasmodium gaboni</name>
    <dbReference type="NCBI Taxonomy" id="647221"/>
    <lineage>
        <taxon>Eukaryota</taxon>
        <taxon>Sar</taxon>
        <taxon>Alveolata</taxon>
        <taxon>Apicomplexa</taxon>
        <taxon>Aconoidasida</taxon>
        <taxon>Haemosporida</taxon>
        <taxon>Plasmodiidae</taxon>
        <taxon>Plasmodium</taxon>
        <taxon>Plasmodium (Laverania)</taxon>
    </lineage>
</organism>
<evidence type="ECO:0000313" key="3">
    <source>
        <dbReference type="EMBL" id="SOV11220.1"/>
    </source>
</evidence>
<feature type="compositionally biased region" description="Polar residues" evidence="2">
    <location>
        <begin position="779"/>
        <end position="796"/>
    </location>
</feature>
<feature type="region of interest" description="Disordered" evidence="2">
    <location>
        <begin position="864"/>
        <end position="960"/>
    </location>
</feature>
<evidence type="ECO:0000256" key="2">
    <source>
        <dbReference type="SAM" id="MobiDB-lite"/>
    </source>
</evidence>
<proteinExistence type="predicted"/>
<gene>
    <name evidence="3" type="ORF">PGABG01_0406200</name>
</gene>
<keyword evidence="4" id="KW-1185">Reference proteome</keyword>
<feature type="region of interest" description="Disordered" evidence="2">
    <location>
        <begin position="763"/>
        <end position="800"/>
    </location>
</feature>
<keyword evidence="1" id="KW-0175">Coiled coil</keyword>
<accession>A0ABY1UHV8</accession>
<feature type="compositionally biased region" description="Basic and acidic residues" evidence="2">
    <location>
        <begin position="880"/>
        <end position="945"/>
    </location>
</feature>
<dbReference type="Proteomes" id="UP000831156">
    <property type="component" value="Chromosome 4"/>
</dbReference>
<evidence type="ECO:0000256" key="1">
    <source>
        <dbReference type="SAM" id="Coils"/>
    </source>
</evidence>
<feature type="coiled-coil region" evidence="1">
    <location>
        <begin position="642"/>
        <end position="683"/>
    </location>
</feature>
<feature type="compositionally biased region" description="Polar residues" evidence="2">
    <location>
        <begin position="946"/>
        <end position="960"/>
    </location>
</feature>